<evidence type="ECO:0000259" key="10">
    <source>
        <dbReference type="PROSITE" id="PS50968"/>
    </source>
</evidence>
<organism evidence="12 13">
    <name type="scientific">Chelatococcus asaccharovorans</name>
    <dbReference type="NCBI Taxonomy" id="28210"/>
    <lineage>
        <taxon>Bacteria</taxon>
        <taxon>Pseudomonadati</taxon>
        <taxon>Pseudomonadota</taxon>
        <taxon>Alphaproteobacteria</taxon>
        <taxon>Hyphomicrobiales</taxon>
        <taxon>Chelatococcaceae</taxon>
        <taxon>Chelatococcus</taxon>
    </lineage>
</organism>
<dbReference type="Gene3D" id="3.30.559.10">
    <property type="entry name" value="Chloramphenicol acetyltransferase-like domain"/>
    <property type="match status" value="1"/>
</dbReference>
<comment type="subunit">
    <text evidence="2">Forms a 24-polypeptide structural core with octahedral symmetry.</text>
</comment>
<accession>A0A2V3UBJ7</accession>
<dbReference type="GO" id="GO:0004742">
    <property type="term" value="F:dihydrolipoyllysine-residue acetyltransferase activity"/>
    <property type="evidence" value="ECO:0007669"/>
    <property type="project" value="UniProtKB-UniRule"/>
</dbReference>
<comment type="similarity">
    <text evidence="1 8">Belongs to the 2-oxoacid dehydrogenase family.</text>
</comment>
<reference evidence="12 13" key="1">
    <citation type="submission" date="2018-05" db="EMBL/GenBank/DDBJ databases">
        <title>Genomic Encyclopedia of Type Strains, Phase IV (KMG-IV): sequencing the most valuable type-strain genomes for metagenomic binning, comparative biology and taxonomic classification.</title>
        <authorList>
            <person name="Goeker M."/>
        </authorList>
    </citation>
    <scope>NUCLEOTIDE SEQUENCE [LARGE SCALE GENOMIC DNA]</scope>
    <source>
        <strain evidence="12 13">DSM 6462</strain>
    </source>
</reference>
<dbReference type="NCBIfam" id="TIGR01349">
    <property type="entry name" value="PDHac_trf_mito"/>
    <property type="match status" value="1"/>
</dbReference>
<dbReference type="InterPro" id="IPR011053">
    <property type="entry name" value="Single_hybrid_motif"/>
</dbReference>
<evidence type="ECO:0000256" key="5">
    <source>
        <dbReference type="ARBA" id="ARBA00023315"/>
    </source>
</evidence>
<dbReference type="InterPro" id="IPR045257">
    <property type="entry name" value="E2/Pdx1"/>
</dbReference>
<feature type="region of interest" description="Disordered" evidence="9">
    <location>
        <begin position="85"/>
        <end position="152"/>
    </location>
</feature>
<comment type="function">
    <text evidence="6">The pyruvate dehydrogenase complex catalyzes the overall conversion of pyruvate to acetyl-CoA and CO(2). It contains multiple copies of three enzymatic components: pyruvate dehydrogenase (E1), dihydrolipoamide acetyltransferase (E2) and lipoamide dehydrogenase (E3).</text>
</comment>
<dbReference type="InterPro" id="IPR006257">
    <property type="entry name" value="LAT1"/>
</dbReference>
<evidence type="ECO:0000256" key="1">
    <source>
        <dbReference type="ARBA" id="ARBA00007317"/>
    </source>
</evidence>
<feature type="domain" description="Peripheral subunit-binding (PSBD)" evidence="11">
    <location>
        <begin position="155"/>
        <end position="192"/>
    </location>
</feature>
<proteinExistence type="inferred from homology"/>
<dbReference type="FunFam" id="3.30.559.10:FF:000003">
    <property type="entry name" value="Acetyltransferase component of pyruvate dehydrogenase complex"/>
    <property type="match status" value="1"/>
</dbReference>
<dbReference type="PROSITE" id="PS50968">
    <property type="entry name" value="BIOTINYL_LIPOYL"/>
    <property type="match status" value="1"/>
</dbReference>
<feature type="compositionally biased region" description="Low complexity" evidence="9">
    <location>
        <begin position="86"/>
        <end position="103"/>
    </location>
</feature>
<dbReference type="SUPFAM" id="SSF52777">
    <property type="entry name" value="CoA-dependent acyltransferases"/>
    <property type="match status" value="1"/>
</dbReference>
<dbReference type="Pfam" id="PF00364">
    <property type="entry name" value="Biotin_lipoyl"/>
    <property type="match status" value="1"/>
</dbReference>
<feature type="compositionally biased region" description="Low complexity" evidence="9">
    <location>
        <begin position="120"/>
        <end position="132"/>
    </location>
</feature>
<dbReference type="PROSITE" id="PS51826">
    <property type="entry name" value="PSBD"/>
    <property type="match status" value="1"/>
</dbReference>
<dbReference type="Pfam" id="PF00198">
    <property type="entry name" value="2-oxoacid_dh"/>
    <property type="match status" value="1"/>
</dbReference>
<dbReference type="SUPFAM" id="SSF47005">
    <property type="entry name" value="Peripheral subunit-binding domain of 2-oxo acid dehydrogenase complex"/>
    <property type="match status" value="1"/>
</dbReference>
<evidence type="ECO:0000313" key="12">
    <source>
        <dbReference type="EMBL" id="PXW61837.1"/>
    </source>
</evidence>
<evidence type="ECO:0000256" key="4">
    <source>
        <dbReference type="ARBA" id="ARBA00022823"/>
    </source>
</evidence>
<evidence type="ECO:0000256" key="8">
    <source>
        <dbReference type="RuleBase" id="RU361137"/>
    </source>
</evidence>
<evidence type="ECO:0000256" key="3">
    <source>
        <dbReference type="ARBA" id="ARBA00022679"/>
    </source>
</evidence>
<dbReference type="InterPro" id="IPR004167">
    <property type="entry name" value="PSBD"/>
</dbReference>
<feature type="domain" description="Lipoyl-binding" evidence="10">
    <location>
        <begin position="2"/>
        <end position="78"/>
    </location>
</feature>
<dbReference type="PANTHER" id="PTHR23151">
    <property type="entry name" value="DIHYDROLIPOAMIDE ACETYL/SUCCINYL-TRANSFERASE-RELATED"/>
    <property type="match status" value="1"/>
</dbReference>
<dbReference type="EC" id="2.3.1.12" evidence="8"/>
<dbReference type="InterPro" id="IPR036625">
    <property type="entry name" value="E3-bd_dom_sf"/>
</dbReference>
<dbReference type="PROSITE" id="PS00189">
    <property type="entry name" value="LIPOYL"/>
    <property type="match status" value="1"/>
</dbReference>
<dbReference type="InterPro" id="IPR023213">
    <property type="entry name" value="CAT-like_dom_sf"/>
</dbReference>
<keyword evidence="5 8" id="KW-0012">Acyltransferase</keyword>
<dbReference type="EMBL" id="QJJK01000003">
    <property type="protein sequence ID" value="PXW61837.1"/>
    <property type="molecule type" value="Genomic_DNA"/>
</dbReference>
<comment type="caution">
    <text evidence="12">The sequence shown here is derived from an EMBL/GenBank/DDBJ whole genome shotgun (WGS) entry which is preliminary data.</text>
</comment>
<keyword evidence="3 8" id="KW-0808">Transferase</keyword>
<dbReference type="Gene3D" id="4.10.320.10">
    <property type="entry name" value="E3-binding domain"/>
    <property type="match status" value="1"/>
</dbReference>
<dbReference type="PANTHER" id="PTHR23151:SF90">
    <property type="entry name" value="DIHYDROLIPOYLLYSINE-RESIDUE ACETYLTRANSFERASE COMPONENT OF PYRUVATE DEHYDROGENASE COMPLEX, MITOCHONDRIAL-RELATED"/>
    <property type="match status" value="1"/>
</dbReference>
<name>A0A2V3UBJ7_9HYPH</name>
<dbReference type="Pfam" id="PF02817">
    <property type="entry name" value="E3_binding"/>
    <property type="match status" value="1"/>
</dbReference>
<dbReference type="InterPro" id="IPR000089">
    <property type="entry name" value="Biotin_lipoyl"/>
</dbReference>
<dbReference type="Gene3D" id="2.40.50.100">
    <property type="match status" value="1"/>
</dbReference>
<evidence type="ECO:0000256" key="2">
    <source>
        <dbReference type="ARBA" id="ARBA00011484"/>
    </source>
</evidence>
<dbReference type="OrthoDB" id="9805770at2"/>
<dbReference type="RefSeq" id="WP_110374125.1">
    <property type="nucleotide sequence ID" value="NZ_JAHBRY010000001.1"/>
</dbReference>
<dbReference type="FunFam" id="2.40.50.100:FF:000010">
    <property type="entry name" value="Acetyltransferase component of pyruvate dehydrogenase complex"/>
    <property type="match status" value="1"/>
</dbReference>
<keyword evidence="12" id="KW-0670">Pyruvate</keyword>
<dbReference type="InterPro" id="IPR001078">
    <property type="entry name" value="2-oxoacid_DH_actylTfrase"/>
</dbReference>
<dbReference type="GO" id="GO:0006086">
    <property type="term" value="P:pyruvate decarboxylation to acetyl-CoA"/>
    <property type="evidence" value="ECO:0007669"/>
    <property type="project" value="InterPro"/>
</dbReference>
<feature type="compositionally biased region" description="Basic and acidic residues" evidence="9">
    <location>
        <begin position="104"/>
        <end position="116"/>
    </location>
</feature>
<gene>
    <name evidence="12" type="ORF">C7450_103356</name>
</gene>
<evidence type="ECO:0000256" key="9">
    <source>
        <dbReference type="SAM" id="MobiDB-lite"/>
    </source>
</evidence>
<evidence type="ECO:0000259" key="11">
    <source>
        <dbReference type="PROSITE" id="PS51826"/>
    </source>
</evidence>
<keyword evidence="4 8" id="KW-0450">Lipoyl</keyword>
<dbReference type="InterPro" id="IPR003016">
    <property type="entry name" value="2-oxoA_DH_lipoyl-BS"/>
</dbReference>
<protein>
    <recommendedName>
        <fullName evidence="8">Acetyltransferase component of pyruvate dehydrogenase complex</fullName>
        <ecNumber evidence="8">2.3.1.12</ecNumber>
    </recommendedName>
</protein>
<evidence type="ECO:0000256" key="6">
    <source>
        <dbReference type="ARBA" id="ARBA00025211"/>
    </source>
</evidence>
<evidence type="ECO:0000313" key="13">
    <source>
        <dbReference type="Proteomes" id="UP000248021"/>
    </source>
</evidence>
<sequence>MPANILMPALSPTMEKGNLAKWLKKEGDKVSSGDVLAEIETDKATMEVEAVDEGILAKIVVPEGTADVPVNELIAVIASDGEDPKAVAASAGTGGAAAAPAKSEAPKAEPPKKTEPPQDAPASAPAEAKASPAPQPVAQPQPAGKPAAGEGGRVFASPLARRLAREGGLDIAAIQGSGPHGRIVERDVKAALVGGTAKAAPAQPAAAQAAAPAPAPEAALATGPSDEAVKKLFEPGSYEEVPHDQMRKIIARRLVESKQTVPHFYLTVDCELDALLALREQINKAAPTDKDGKPAYKISVNDFVIKALALALMRVPEANVAWTESVMLKFKQADVGVAVSIPGGLITPVVRKAETKSLSTISNEMKDYAARARTRKLKPEEYQGGSTAVSNLGMFGIKDFAAVINPPHATILAVGAGEKRVVVKNDAPAIATIMSVTLSTDHRAVDGALGAELISAFKQLIENPMGMLV</sequence>
<comment type="cofactor">
    <cofactor evidence="8">
        <name>(R)-lipoate</name>
        <dbReference type="ChEBI" id="CHEBI:83088"/>
    </cofactor>
    <text evidence="8">Binds 1 lipoyl cofactor covalently.</text>
</comment>
<evidence type="ECO:0000256" key="7">
    <source>
        <dbReference type="ARBA" id="ARBA00048370"/>
    </source>
</evidence>
<dbReference type="Proteomes" id="UP000248021">
    <property type="component" value="Unassembled WGS sequence"/>
</dbReference>
<dbReference type="GO" id="GO:0045254">
    <property type="term" value="C:pyruvate dehydrogenase complex"/>
    <property type="evidence" value="ECO:0007669"/>
    <property type="project" value="UniProtKB-UniRule"/>
</dbReference>
<dbReference type="CDD" id="cd06849">
    <property type="entry name" value="lipoyl_domain"/>
    <property type="match status" value="1"/>
</dbReference>
<comment type="catalytic activity">
    <reaction evidence="7 8">
        <text>N(6)-[(R)-dihydrolipoyl]-L-lysyl-[protein] + acetyl-CoA = N(6)-[(R)-S(8)-acetyldihydrolipoyl]-L-lysyl-[protein] + CoA</text>
        <dbReference type="Rhea" id="RHEA:17017"/>
        <dbReference type="Rhea" id="RHEA-COMP:10475"/>
        <dbReference type="Rhea" id="RHEA-COMP:10478"/>
        <dbReference type="ChEBI" id="CHEBI:57287"/>
        <dbReference type="ChEBI" id="CHEBI:57288"/>
        <dbReference type="ChEBI" id="CHEBI:83100"/>
        <dbReference type="ChEBI" id="CHEBI:83111"/>
        <dbReference type="EC" id="2.3.1.12"/>
    </reaction>
</comment>
<dbReference type="AlphaFoldDB" id="A0A2V3UBJ7"/>
<dbReference type="SUPFAM" id="SSF51230">
    <property type="entry name" value="Single hybrid motif"/>
    <property type="match status" value="1"/>
</dbReference>
<keyword evidence="13" id="KW-1185">Reference proteome</keyword>